<gene>
    <name evidence="9" type="ordered locus">Caur_0466</name>
</gene>
<dbReference type="PROSITE" id="PS50112">
    <property type="entry name" value="PAS"/>
    <property type="match status" value="1"/>
</dbReference>
<dbReference type="PANTHER" id="PTHR43065">
    <property type="entry name" value="SENSOR HISTIDINE KINASE"/>
    <property type="match status" value="1"/>
</dbReference>
<dbReference type="GO" id="GO:0000155">
    <property type="term" value="F:phosphorelay sensor kinase activity"/>
    <property type="evidence" value="ECO:0000318"/>
    <property type="project" value="GO_Central"/>
</dbReference>
<dbReference type="SUPFAM" id="SSF55785">
    <property type="entry name" value="PYP-like sensor domain (PAS domain)"/>
    <property type="match status" value="1"/>
</dbReference>
<keyword evidence="7" id="KW-0902">Two-component regulatory system</keyword>
<keyword evidence="3" id="KW-0808">Transferase</keyword>
<dbReference type="InterPro" id="IPR029016">
    <property type="entry name" value="GAF-like_dom_sf"/>
</dbReference>
<dbReference type="InterPro" id="IPR036097">
    <property type="entry name" value="HisK_dim/P_sf"/>
</dbReference>
<dbReference type="EC" id="2.7.13.3" evidence="2"/>
<evidence type="ECO:0000259" key="8">
    <source>
        <dbReference type="PROSITE" id="PS50112"/>
    </source>
</evidence>
<dbReference type="PATRIC" id="fig|324602.8.peg.529"/>
<name>A9WE55_CHLAA</name>
<dbReference type="FunFam" id="3.30.450.40:FF:000035">
    <property type="entry name" value="PAS sensor protein"/>
    <property type="match status" value="1"/>
</dbReference>
<evidence type="ECO:0000256" key="5">
    <source>
        <dbReference type="ARBA" id="ARBA00022777"/>
    </source>
</evidence>
<evidence type="ECO:0000256" key="2">
    <source>
        <dbReference type="ARBA" id="ARBA00012438"/>
    </source>
</evidence>
<dbReference type="SMART" id="SM00388">
    <property type="entry name" value="HisKA"/>
    <property type="match status" value="1"/>
</dbReference>
<keyword evidence="5" id="KW-0418">Kinase</keyword>
<evidence type="ECO:0000256" key="6">
    <source>
        <dbReference type="ARBA" id="ARBA00022840"/>
    </source>
</evidence>
<evidence type="ECO:0000256" key="4">
    <source>
        <dbReference type="ARBA" id="ARBA00022741"/>
    </source>
</evidence>
<dbReference type="SMART" id="SM00091">
    <property type="entry name" value="PAS"/>
    <property type="match status" value="1"/>
</dbReference>
<dbReference type="Gene3D" id="3.30.450.40">
    <property type="match status" value="2"/>
</dbReference>
<dbReference type="EnsemblBacteria" id="ABY33715">
    <property type="protein sequence ID" value="ABY33715"/>
    <property type="gene ID" value="Caur_0466"/>
</dbReference>
<dbReference type="KEGG" id="cau:Caur_0466"/>
<evidence type="ECO:0000313" key="10">
    <source>
        <dbReference type="Proteomes" id="UP000002008"/>
    </source>
</evidence>
<dbReference type="AlphaFoldDB" id="A9WE55"/>
<dbReference type="STRING" id="324602.Caur_0466"/>
<dbReference type="Pfam" id="PF08448">
    <property type="entry name" value="PAS_4"/>
    <property type="match status" value="1"/>
</dbReference>
<dbReference type="InParanoid" id="A9WE55"/>
<evidence type="ECO:0000256" key="1">
    <source>
        <dbReference type="ARBA" id="ARBA00000085"/>
    </source>
</evidence>
<protein>
    <recommendedName>
        <fullName evidence="2">histidine kinase</fullName>
        <ecNumber evidence="2">2.7.13.3</ecNumber>
    </recommendedName>
</protein>
<reference evidence="10" key="1">
    <citation type="journal article" date="2011" name="BMC Genomics">
        <title>Complete genome sequence of the filamentous anoxygenic phototrophic bacterium Chloroflexus aurantiacus.</title>
        <authorList>
            <person name="Tang K.H."/>
            <person name="Barry K."/>
            <person name="Chertkov O."/>
            <person name="Dalin E."/>
            <person name="Han C.S."/>
            <person name="Hauser L.J."/>
            <person name="Honchak B.M."/>
            <person name="Karbach L.E."/>
            <person name="Land M.L."/>
            <person name="Lapidus A."/>
            <person name="Larimer F.W."/>
            <person name="Mikhailova N."/>
            <person name="Pitluck S."/>
            <person name="Pierson B.K."/>
            <person name="Blankenship R.E."/>
        </authorList>
    </citation>
    <scope>NUCLEOTIDE SEQUENCE [LARGE SCALE GENOMIC DNA]</scope>
    <source>
        <strain evidence="10">ATCC 29366 / DSM 635 / J-10-fl</strain>
    </source>
</reference>
<dbReference type="GO" id="GO:0005524">
    <property type="term" value="F:ATP binding"/>
    <property type="evidence" value="ECO:0007669"/>
    <property type="project" value="UniProtKB-KW"/>
</dbReference>
<dbReference type="Pfam" id="PF13185">
    <property type="entry name" value="GAF_2"/>
    <property type="match status" value="1"/>
</dbReference>
<dbReference type="CDD" id="cd00130">
    <property type="entry name" value="PAS"/>
    <property type="match status" value="1"/>
</dbReference>
<accession>A9WE55</accession>
<evidence type="ECO:0000313" key="9">
    <source>
        <dbReference type="EMBL" id="ABY33715.1"/>
    </source>
</evidence>
<dbReference type="SUPFAM" id="SSF47384">
    <property type="entry name" value="Homodimeric domain of signal transducing histidine kinase"/>
    <property type="match status" value="1"/>
</dbReference>
<dbReference type="Pfam" id="PF01590">
    <property type="entry name" value="GAF"/>
    <property type="match status" value="1"/>
</dbReference>
<keyword evidence="4" id="KW-0547">Nucleotide-binding</keyword>
<proteinExistence type="predicted"/>
<dbReference type="InterPro" id="IPR035965">
    <property type="entry name" value="PAS-like_dom_sf"/>
</dbReference>
<dbReference type="InterPro" id="IPR013656">
    <property type="entry name" value="PAS_4"/>
</dbReference>
<feature type="domain" description="PAS" evidence="8">
    <location>
        <begin position="346"/>
        <end position="417"/>
    </location>
</feature>
<dbReference type="eggNOG" id="COG2203">
    <property type="taxonomic scope" value="Bacteria"/>
</dbReference>
<comment type="catalytic activity">
    <reaction evidence="1">
        <text>ATP + protein L-histidine = ADP + protein N-phospho-L-histidine.</text>
        <dbReference type="EC" id="2.7.13.3"/>
    </reaction>
</comment>
<sequence length="597" mass="67187">MARRWTVTQTRLLADVGALLVSLDGIEALQQVARHIVPLLGDLCAIVIRDERQQVRRVALACADTRYQHLVEHLIQHSLLIDPHSIPARVLDSSQPLLLADLSDEYYDDPAFSPLYRDILRQIRPRHILGVPMRGHGMTCGALVLTITDASSRRFTPNDIDLICELARRIAMAVENILLYRSTQRRLEQLLMVQRVAALINSTLQTDLICRLVVQQLHDVFGYQLVSMYLLQNEALHLQAVVGYDRLLPVIQLHEGVAGRVVRNGRAEFVRDAQHDPDFLEVMPDTKQCIAVPLRYETAEPVGVIIVESQGNPALDDEDFFLLSLLADQIGVAFFNSLLFERLRDTNERFRLLIELAGNLVICLDPDLRITEFNRMAAQVLARAREDVIGRPFATTLLSEAERPLFAALVREVITGQEDRSFETSFWVDGRKCYVLWTVTCRRQTNGTIGELLLVGQDLTDQREKTWALVRDEQRLQALERFESMAIMAGGIAHDFNNLLSMVVAHANALQTIYPTGNPADQHIHHLIEAAHQAGDLVRELLSFATGRQTALQPVDLNHLIQETISLLQSSLGPHVHIRIGLEPSLPAVLADPVHIR</sequence>
<dbReference type="FunFam" id="3.30.450.40:FF:000196">
    <property type="entry name" value="Histidine kinase dimerisation and phosphoacceptor region"/>
    <property type="match status" value="1"/>
</dbReference>
<dbReference type="SUPFAM" id="SSF55781">
    <property type="entry name" value="GAF domain-like"/>
    <property type="match status" value="2"/>
</dbReference>
<evidence type="ECO:0000256" key="3">
    <source>
        <dbReference type="ARBA" id="ARBA00022679"/>
    </source>
</evidence>
<keyword evidence="6" id="KW-0067">ATP-binding</keyword>
<dbReference type="SMART" id="SM00065">
    <property type="entry name" value="GAF"/>
    <property type="match status" value="2"/>
</dbReference>
<dbReference type="Proteomes" id="UP000002008">
    <property type="component" value="Chromosome"/>
</dbReference>
<keyword evidence="10" id="KW-1185">Reference proteome</keyword>
<evidence type="ECO:0000256" key="7">
    <source>
        <dbReference type="ARBA" id="ARBA00023012"/>
    </source>
</evidence>
<dbReference type="InterPro" id="IPR003018">
    <property type="entry name" value="GAF"/>
</dbReference>
<dbReference type="RefSeq" id="WP_012256371.1">
    <property type="nucleotide sequence ID" value="NC_010175.1"/>
</dbReference>
<dbReference type="Gene3D" id="3.30.450.20">
    <property type="entry name" value="PAS domain"/>
    <property type="match status" value="1"/>
</dbReference>
<dbReference type="GO" id="GO:0007165">
    <property type="term" value="P:signal transduction"/>
    <property type="evidence" value="ECO:0000318"/>
    <property type="project" value="GO_Central"/>
</dbReference>
<organism evidence="9 10">
    <name type="scientific">Chloroflexus aurantiacus (strain ATCC 29366 / DSM 635 / J-10-fl)</name>
    <dbReference type="NCBI Taxonomy" id="324602"/>
    <lineage>
        <taxon>Bacteria</taxon>
        <taxon>Bacillati</taxon>
        <taxon>Chloroflexota</taxon>
        <taxon>Chloroflexia</taxon>
        <taxon>Chloroflexales</taxon>
        <taxon>Chloroflexineae</taxon>
        <taxon>Chloroflexaceae</taxon>
        <taxon>Chloroflexus</taxon>
    </lineage>
</organism>
<dbReference type="NCBIfam" id="TIGR00229">
    <property type="entry name" value="sensory_box"/>
    <property type="match status" value="1"/>
</dbReference>
<dbReference type="eggNOG" id="COG3852">
    <property type="taxonomic scope" value="Bacteria"/>
</dbReference>
<dbReference type="EMBL" id="CP000909">
    <property type="protein sequence ID" value="ABY33715.1"/>
    <property type="molecule type" value="Genomic_DNA"/>
</dbReference>
<dbReference type="Gene3D" id="1.10.287.130">
    <property type="match status" value="1"/>
</dbReference>
<dbReference type="InterPro" id="IPR000014">
    <property type="entry name" value="PAS"/>
</dbReference>
<dbReference type="HOGENOM" id="CLU_016566_0_0_0"/>
<dbReference type="InterPro" id="IPR003661">
    <property type="entry name" value="HisK_dim/P_dom"/>
</dbReference>
<dbReference type="PANTHER" id="PTHR43065:SF46">
    <property type="entry name" value="C4-DICARBOXYLATE TRANSPORT SENSOR PROTEIN DCTB"/>
    <property type="match status" value="1"/>
</dbReference>